<comment type="caution">
    <text evidence="2">The sequence shown here is derived from an EMBL/GenBank/DDBJ whole genome shotgun (WGS) entry which is preliminary data.</text>
</comment>
<keyword evidence="3" id="KW-1185">Reference proteome</keyword>
<organism evidence="2 3">
    <name type="scientific">Halalkalibacter suaedae</name>
    <dbReference type="NCBI Taxonomy" id="2822140"/>
    <lineage>
        <taxon>Bacteria</taxon>
        <taxon>Bacillati</taxon>
        <taxon>Bacillota</taxon>
        <taxon>Bacilli</taxon>
        <taxon>Bacillales</taxon>
        <taxon>Bacillaceae</taxon>
        <taxon>Halalkalibacter</taxon>
    </lineage>
</organism>
<name>A0A940WXH1_9BACI</name>
<evidence type="ECO:0000256" key="1">
    <source>
        <dbReference type="SAM" id="Phobius"/>
    </source>
</evidence>
<dbReference type="InterPro" id="IPR020254">
    <property type="entry name" value="DUF2626"/>
</dbReference>
<keyword evidence="1" id="KW-0812">Transmembrane</keyword>
<dbReference type="AlphaFoldDB" id="A0A940WXH1"/>
<dbReference type="Proteomes" id="UP000678228">
    <property type="component" value="Unassembled WGS sequence"/>
</dbReference>
<evidence type="ECO:0000313" key="2">
    <source>
        <dbReference type="EMBL" id="MBP3952338.1"/>
    </source>
</evidence>
<sequence length="81" mass="9442">MDRMYRVLAFWTGIFAVLFFVGDMFNMALLFFAQTGALLALSYLNLSERVYIYIFGAYCTIFFVGFTYYSHFLLVPSFGNH</sequence>
<dbReference type="Pfam" id="PF11117">
    <property type="entry name" value="DUF2626"/>
    <property type="match status" value="1"/>
</dbReference>
<keyword evidence="1" id="KW-0472">Membrane</keyword>
<protein>
    <submittedName>
        <fullName evidence="2">DUF2626 domain-containing protein</fullName>
    </submittedName>
</protein>
<gene>
    <name evidence="2" type="ORF">J7W16_14445</name>
</gene>
<proteinExistence type="predicted"/>
<feature type="transmembrane region" description="Helical" evidence="1">
    <location>
        <begin position="50"/>
        <end position="69"/>
    </location>
</feature>
<evidence type="ECO:0000313" key="3">
    <source>
        <dbReference type="Proteomes" id="UP000678228"/>
    </source>
</evidence>
<reference evidence="2" key="1">
    <citation type="submission" date="2021-03" db="EMBL/GenBank/DDBJ databases">
        <title>Bacillus suaedae sp. nov., isolated from Suaeda aralocaspica.</title>
        <authorList>
            <person name="Lei R.F.R."/>
        </authorList>
    </citation>
    <scope>NUCLEOTIDE SEQUENCE</scope>
    <source>
        <strain evidence="2">YZJH907-2</strain>
    </source>
</reference>
<dbReference type="EMBL" id="JAGKSQ010000005">
    <property type="protein sequence ID" value="MBP3952338.1"/>
    <property type="molecule type" value="Genomic_DNA"/>
</dbReference>
<keyword evidence="1" id="KW-1133">Transmembrane helix</keyword>
<dbReference type="RefSeq" id="WP_210598019.1">
    <property type="nucleotide sequence ID" value="NZ_JAGKSQ010000005.1"/>
</dbReference>
<accession>A0A940WXH1</accession>